<evidence type="ECO:0000256" key="9">
    <source>
        <dbReference type="ARBA" id="ARBA00023065"/>
    </source>
</evidence>
<dbReference type="PROSITE" id="PS52016">
    <property type="entry name" value="TONB_DEPENDENT_REC_3"/>
    <property type="match status" value="1"/>
</dbReference>
<keyword evidence="8" id="KW-0408">Iron</keyword>
<dbReference type="InterPro" id="IPR012910">
    <property type="entry name" value="Plug_dom"/>
</dbReference>
<keyword evidence="7 18" id="KW-0732">Signal</keyword>
<keyword evidence="6 14" id="KW-0812">Transmembrane</keyword>
<dbReference type="Pfam" id="PF00593">
    <property type="entry name" value="TonB_dep_Rec_b-barrel"/>
    <property type="match status" value="1"/>
</dbReference>
<sequence length="713" mass="78437">MRRTFVSLCVLHAVSAQAWAEPDPQSEPVQIELQALSITSSADSERADGPVTGYKATRSASATRTDTALHETPQSVSVVPKDVLTDTGATRLQDGLDYAGGVGRANNFGGQGLTTFTVRGFTTGEFYRNGFPINRGYPNAPDANTVERLEVIRGPATSLYGRGDPGGTFNVVSKQPLPESHVTLGSQLDDQGMQRATLDATGPLTQDGNLAYRLNVLGEGGDSFRDNVESERYSVAPVLSWQVNDATKIVFEGDFMRNNHPLDRGLTRLPNQLGSASRDTNVWGKGSDNMLHNDNNMAQLRFEHALNEDWTLGGGTQWLDGSLKGNAIEANGLQADGRTLGRNFNYRHLEWRDRDYQLNLTGHFDTAGFSHTLLTGIEYEDYDYNSIILRSAGGKTDYPIDLFDPVYDQSRPALTRTTTHDKENLKTWAFFIQDQVALTERLKALAGVRFERFEHDYVNKLNKAGDFDKGENGVTPRFGLLYDLTDTVAVYANTARSFKPNSGAPAGGSGRGFDPEKGKSYELGVKWEALDRQLSVDAAIYHIVKENVLANDPNDPTGTYKIAAGEVRSRGLDINIAGNITPEWRVIGGYAYVDAEVTKDTSLPTGTRLANIPRNSFSLLNTYEFQDGLAKGLGLGVGVKYVDDRQGQTAATTYTMEQYTVVDLLSFYQVNEHVRLNLDLKNVFDKSYDEGAFNNYVYPGEPRTVQAGVSYTF</sequence>
<evidence type="ECO:0000313" key="21">
    <source>
        <dbReference type="EMBL" id="MBC3478564.1"/>
    </source>
</evidence>
<feature type="compositionally biased region" description="Low complexity" evidence="17">
    <location>
        <begin position="56"/>
        <end position="66"/>
    </location>
</feature>
<evidence type="ECO:0000256" key="16">
    <source>
        <dbReference type="RuleBase" id="RU003357"/>
    </source>
</evidence>
<dbReference type="InterPro" id="IPR000531">
    <property type="entry name" value="Beta-barrel_TonB"/>
</dbReference>
<keyword evidence="5" id="KW-0410">Iron transport</keyword>
<feature type="domain" description="TonB-dependent receptor plug" evidence="20">
    <location>
        <begin position="70"/>
        <end position="168"/>
    </location>
</feature>
<feature type="region of interest" description="Disordered" evidence="17">
    <location>
        <begin position="40"/>
        <end position="73"/>
    </location>
</feature>
<dbReference type="Gene3D" id="2.40.170.20">
    <property type="entry name" value="TonB-dependent receptor, beta-barrel domain"/>
    <property type="match status" value="1"/>
</dbReference>
<feature type="domain" description="TonB-dependent receptor-like beta-barrel" evidence="19">
    <location>
        <begin position="241"/>
        <end position="683"/>
    </location>
</feature>
<dbReference type="SUPFAM" id="SSF56935">
    <property type="entry name" value="Porins"/>
    <property type="match status" value="1"/>
</dbReference>
<dbReference type="EMBL" id="JABWRS010000025">
    <property type="protein sequence ID" value="MBC3478564.1"/>
    <property type="molecule type" value="Genomic_DNA"/>
</dbReference>
<keyword evidence="9" id="KW-0406">Ion transport</keyword>
<evidence type="ECO:0000256" key="12">
    <source>
        <dbReference type="ARBA" id="ARBA00023170"/>
    </source>
</evidence>
<accession>A0ABR6VDF1</accession>
<dbReference type="InterPro" id="IPR036942">
    <property type="entry name" value="Beta-barrel_TonB_sf"/>
</dbReference>
<keyword evidence="11 14" id="KW-0472">Membrane</keyword>
<evidence type="ECO:0000256" key="11">
    <source>
        <dbReference type="ARBA" id="ARBA00023136"/>
    </source>
</evidence>
<evidence type="ECO:0000256" key="2">
    <source>
        <dbReference type="ARBA" id="ARBA00009810"/>
    </source>
</evidence>
<dbReference type="Pfam" id="PF07715">
    <property type="entry name" value="Plug"/>
    <property type="match status" value="1"/>
</dbReference>
<evidence type="ECO:0000256" key="15">
    <source>
        <dbReference type="PROSITE-ProRule" id="PRU10144"/>
    </source>
</evidence>
<evidence type="ECO:0000256" key="17">
    <source>
        <dbReference type="SAM" id="MobiDB-lite"/>
    </source>
</evidence>
<dbReference type="PANTHER" id="PTHR32552:SF90">
    <property type="entry name" value="METAL-PSEUDOPALINE RECEPTOR CNTO"/>
    <property type="match status" value="1"/>
</dbReference>
<reference evidence="21 22" key="1">
    <citation type="journal article" date="2020" name="Microorganisms">
        <title>Reliable Identification of Environmental Pseudomonas Isolates Using the rpoD Gene.</title>
        <authorList>
            <consortium name="The Broad Institute Genome Sequencing Platform"/>
            <person name="Girard L."/>
            <person name="Lood C."/>
            <person name="Rokni-Zadeh H."/>
            <person name="van Noort V."/>
            <person name="Lavigne R."/>
            <person name="De Mot R."/>
        </authorList>
    </citation>
    <scope>NUCLEOTIDE SEQUENCE [LARGE SCALE GENOMIC DNA]</scope>
    <source>
        <strain evidence="21 22">RW7P2</strain>
    </source>
</reference>
<dbReference type="NCBIfam" id="TIGR01783">
    <property type="entry name" value="TonB-siderophor"/>
    <property type="match status" value="1"/>
</dbReference>
<protein>
    <submittedName>
        <fullName evidence="21">TonB-dependent siderophore receptor</fullName>
    </submittedName>
</protein>
<dbReference type="InterPro" id="IPR010917">
    <property type="entry name" value="TonB_rcpt_CS"/>
</dbReference>
<organism evidence="21 22">
    <name type="scientific">Pseudomonas taiwanensis</name>
    <dbReference type="NCBI Taxonomy" id="470150"/>
    <lineage>
        <taxon>Bacteria</taxon>
        <taxon>Pseudomonadati</taxon>
        <taxon>Pseudomonadota</taxon>
        <taxon>Gammaproteobacteria</taxon>
        <taxon>Pseudomonadales</taxon>
        <taxon>Pseudomonadaceae</taxon>
        <taxon>Pseudomonas</taxon>
    </lineage>
</organism>
<keyword evidence="4 14" id="KW-1134">Transmembrane beta strand</keyword>
<feature type="signal peptide" evidence="18">
    <location>
        <begin position="1"/>
        <end position="20"/>
    </location>
</feature>
<evidence type="ECO:0000256" key="4">
    <source>
        <dbReference type="ARBA" id="ARBA00022452"/>
    </source>
</evidence>
<gene>
    <name evidence="21" type="ORF">HU747_23545</name>
</gene>
<dbReference type="PROSITE" id="PS01156">
    <property type="entry name" value="TONB_DEPENDENT_REC_2"/>
    <property type="match status" value="1"/>
</dbReference>
<evidence type="ECO:0000256" key="14">
    <source>
        <dbReference type="PROSITE-ProRule" id="PRU01360"/>
    </source>
</evidence>
<evidence type="ECO:0000256" key="10">
    <source>
        <dbReference type="ARBA" id="ARBA00023077"/>
    </source>
</evidence>
<evidence type="ECO:0000256" key="18">
    <source>
        <dbReference type="SAM" id="SignalP"/>
    </source>
</evidence>
<keyword evidence="3 14" id="KW-0813">Transport</keyword>
<keyword evidence="12 21" id="KW-0675">Receptor</keyword>
<evidence type="ECO:0000256" key="5">
    <source>
        <dbReference type="ARBA" id="ARBA00022496"/>
    </source>
</evidence>
<dbReference type="InterPro" id="IPR010105">
    <property type="entry name" value="TonB_sidphr_rcpt"/>
</dbReference>
<evidence type="ECO:0000256" key="13">
    <source>
        <dbReference type="ARBA" id="ARBA00023237"/>
    </source>
</evidence>
<keyword evidence="13 14" id="KW-0998">Cell outer membrane</keyword>
<evidence type="ECO:0000256" key="1">
    <source>
        <dbReference type="ARBA" id="ARBA00004571"/>
    </source>
</evidence>
<dbReference type="CDD" id="cd01347">
    <property type="entry name" value="ligand_gated_channel"/>
    <property type="match status" value="1"/>
</dbReference>
<comment type="subcellular location">
    <subcellularLocation>
        <location evidence="1 14">Cell outer membrane</location>
        <topology evidence="1 14">Multi-pass membrane protein</topology>
    </subcellularLocation>
</comment>
<feature type="chain" id="PRO_5047091194" evidence="18">
    <location>
        <begin position="21"/>
        <end position="713"/>
    </location>
</feature>
<dbReference type="InterPro" id="IPR037066">
    <property type="entry name" value="Plug_dom_sf"/>
</dbReference>
<comment type="caution">
    <text evidence="21">The sequence shown here is derived from an EMBL/GenBank/DDBJ whole genome shotgun (WGS) entry which is preliminary data.</text>
</comment>
<dbReference type="Gene3D" id="2.170.130.10">
    <property type="entry name" value="TonB-dependent receptor, plug domain"/>
    <property type="match status" value="1"/>
</dbReference>
<dbReference type="Proteomes" id="UP000628086">
    <property type="component" value="Unassembled WGS sequence"/>
</dbReference>
<keyword evidence="22" id="KW-1185">Reference proteome</keyword>
<dbReference type="PANTHER" id="PTHR32552">
    <property type="entry name" value="FERRICHROME IRON RECEPTOR-RELATED"/>
    <property type="match status" value="1"/>
</dbReference>
<evidence type="ECO:0000256" key="7">
    <source>
        <dbReference type="ARBA" id="ARBA00022729"/>
    </source>
</evidence>
<evidence type="ECO:0000259" key="20">
    <source>
        <dbReference type="Pfam" id="PF07715"/>
    </source>
</evidence>
<evidence type="ECO:0000256" key="3">
    <source>
        <dbReference type="ARBA" id="ARBA00022448"/>
    </source>
</evidence>
<dbReference type="InterPro" id="IPR039426">
    <property type="entry name" value="TonB-dep_rcpt-like"/>
</dbReference>
<dbReference type="RefSeq" id="WP_186599133.1">
    <property type="nucleotide sequence ID" value="NZ_JABWRS010000025.1"/>
</dbReference>
<comment type="similarity">
    <text evidence="2 14 16">Belongs to the TonB-dependent receptor family.</text>
</comment>
<keyword evidence="10 16" id="KW-0798">TonB box</keyword>
<evidence type="ECO:0000256" key="8">
    <source>
        <dbReference type="ARBA" id="ARBA00023004"/>
    </source>
</evidence>
<evidence type="ECO:0000259" key="19">
    <source>
        <dbReference type="Pfam" id="PF00593"/>
    </source>
</evidence>
<evidence type="ECO:0000256" key="6">
    <source>
        <dbReference type="ARBA" id="ARBA00022692"/>
    </source>
</evidence>
<evidence type="ECO:0000313" key="22">
    <source>
        <dbReference type="Proteomes" id="UP000628086"/>
    </source>
</evidence>
<name>A0ABR6VDF1_9PSED</name>
<proteinExistence type="inferred from homology"/>
<feature type="short sequence motif" description="TonB C-terminal box" evidence="15">
    <location>
        <begin position="696"/>
        <end position="713"/>
    </location>
</feature>